<sequence>MTGSDVHHHAHQGDHRSSFHLPPIIPTPSLVESVAGGAHYSGAKSEHHDGHFVRRRSSSRRRSSVVMELSDKRKQVLEDLKELFCCRPTKAIFDRSWREDADPLCHCRGRQECAAQSKLALKSENLSTRVISSTVSPNRVVFSQKQEYTFRILGKKSMVVVDLDEDERIVRLSDQWDGEEPSASWLARSFRRLNAKMAKWTVKIPKVQR</sequence>
<dbReference type="KEGG" id="gtr:GLOTRDRAFT_37104"/>
<feature type="region of interest" description="Disordered" evidence="1">
    <location>
        <begin position="1"/>
        <end position="22"/>
    </location>
</feature>
<dbReference type="PANTHER" id="PTHR34213">
    <property type="entry name" value="NUCLEAR TRANSPORT FACTOR 2 (NTF2) FAMILY PROTEIN"/>
    <property type="match status" value="1"/>
</dbReference>
<feature type="compositionally biased region" description="Basic and acidic residues" evidence="1">
    <location>
        <begin position="1"/>
        <end position="17"/>
    </location>
</feature>
<feature type="region of interest" description="Disordered" evidence="1">
    <location>
        <begin position="39"/>
        <end position="59"/>
    </location>
</feature>
<dbReference type="EMBL" id="KB469298">
    <property type="protein sequence ID" value="EPQ58459.1"/>
    <property type="molecule type" value="Genomic_DNA"/>
</dbReference>
<dbReference type="RefSeq" id="XP_007862952.1">
    <property type="nucleotide sequence ID" value="XM_007864761.1"/>
</dbReference>
<proteinExistence type="predicted"/>
<evidence type="ECO:0000313" key="2">
    <source>
        <dbReference type="EMBL" id="EPQ58459.1"/>
    </source>
</evidence>
<gene>
    <name evidence="2" type="ORF">GLOTRDRAFT_37104</name>
</gene>
<dbReference type="eggNOG" id="ENOG502S8KX">
    <property type="taxonomic scope" value="Eukaryota"/>
</dbReference>
<evidence type="ECO:0000256" key="1">
    <source>
        <dbReference type="SAM" id="MobiDB-lite"/>
    </source>
</evidence>
<dbReference type="GeneID" id="19305751"/>
<dbReference type="HOGENOM" id="CLU_1312811_0_0_1"/>
<dbReference type="PANTHER" id="PTHR34213:SF2">
    <property type="entry name" value="NUCLEAR TRANSPORT FACTOR 2 (NTF2) FAMILY PROTEIN"/>
    <property type="match status" value="1"/>
</dbReference>
<reference evidence="2 3" key="1">
    <citation type="journal article" date="2012" name="Science">
        <title>The Paleozoic origin of enzymatic lignin decomposition reconstructed from 31 fungal genomes.</title>
        <authorList>
            <person name="Floudas D."/>
            <person name="Binder M."/>
            <person name="Riley R."/>
            <person name="Barry K."/>
            <person name="Blanchette R.A."/>
            <person name="Henrissat B."/>
            <person name="Martinez A.T."/>
            <person name="Otillar R."/>
            <person name="Spatafora J.W."/>
            <person name="Yadav J.S."/>
            <person name="Aerts A."/>
            <person name="Benoit I."/>
            <person name="Boyd A."/>
            <person name="Carlson A."/>
            <person name="Copeland A."/>
            <person name="Coutinho P.M."/>
            <person name="de Vries R.P."/>
            <person name="Ferreira P."/>
            <person name="Findley K."/>
            <person name="Foster B."/>
            <person name="Gaskell J."/>
            <person name="Glotzer D."/>
            <person name="Gorecki P."/>
            <person name="Heitman J."/>
            <person name="Hesse C."/>
            <person name="Hori C."/>
            <person name="Igarashi K."/>
            <person name="Jurgens J.A."/>
            <person name="Kallen N."/>
            <person name="Kersten P."/>
            <person name="Kohler A."/>
            <person name="Kuees U."/>
            <person name="Kumar T.K.A."/>
            <person name="Kuo A."/>
            <person name="LaButti K."/>
            <person name="Larrondo L.F."/>
            <person name="Lindquist E."/>
            <person name="Ling A."/>
            <person name="Lombard V."/>
            <person name="Lucas S."/>
            <person name="Lundell T."/>
            <person name="Martin R."/>
            <person name="McLaughlin D.J."/>
            <person name="Morgenstern I."/>
            <person name="Morin E."/>
            <person name="Murat C."/>
            <person name="Nagy L.G."/>
            <person name="Nolan M."/>
            <person name="Ohm R.A."/>
            <person name="Patyshakuliyeva A."/>
            <person name="Rokas A."/>
            <person name="Ruiz-Duenas F.J."/>
            <person name="Sabat G."/>
            <person name="Salamov A."/>
            <person name="Samejima M."/>
            <person name="Schmutz J."/>
            <person name="Slot J.C."/>
            <person name="St John F."/>
            <person name="Stenlid J."/>
            <person name="Sun H."/>
            <person name="Sun S."/>
            <person name="Syed K."/>
            <person name="Tsang A."/>
            <person name="Wiebenga A."/>
            <person name="Young D."/>
            <person name="Pisabarro A."/>
            <person name="Eastwood D.C."/>
            <person name="Martin F."/>
            <person name="Cullen D."/>
            <person name="Grigoriev I.V."/>
            <person name="Hibbett D.S."/>
        </authorList>
    </citation>
    <scope>NUCLEOTIDE SEQUENCE [LARGE SCALE GENOMIC DNA]</scope>
    <source>
        <strain evidence="2 3">ATCC 11539</strain>
    </source>
</reference>
<accession>S7RYH9</accession>
<protein>
    <submittedName>
        <fullName evidence="2">Uncharacterized protein</fullName>
    </submittedName>
</protein>
<keyword evidence="3" id="KW-1185">Reference proteome</keyword>
<dbReference type="AlphaFoldDB" id="S7RYH9"/>
<dbReference type="OrthoDB" id="2400485at2759"/>
<dbReference type="OMA" id="QWYGLQT"/>
<dbReference type="Proteomes" id="UP000030669">
    <property type="component" value="Unassembled WGS sequence"/>
</dbReference>
<evidence type="ECO:0000313" key="3">
    <source>
        <dbReference type="Proteomes" id="UP000030669"/>
    </source>
</evidence>
<name>S7RYH9_GLOTA</name>
<organism evidence="2 3">
    <name type="scientific">Gloeophyllum trabeum (strain ATCC 11539 / FP-39264 / Madison 617)</name>
    <name type="common">Brown rot fungus</name>
    <dbReference type="NCBI Taxonomy" id="670483"/>
    <lineage>
        <taxon>Eukaryota</taxon>
        <taxon>Fungi</taxon>
        <taxon>Dikarya</taxon>
        <taxon>Basidiomycota</taxon>
        <taxon>Agaricomycotina</taxon>
        <taxon>Agaricomycetes</taxon>
        <taxon>Gloeophyllales</taxon>
        <taxon>Gloeophyllaceae</taxon>
        <taxon>Gloeophyllum</taxon>
    </lineage>
</organism>